<dbReference type="AlphaFoldDB" id="Q6CLK2"/>
<dbReference type="EMBL" id="CR382126">
    <property type="protein sequence ID" value="CAG97894.1"/>
    <property type="molecule type" value="Genomic_DNA"/>
</dbReference>
<name>Q6CLK2_KLULA</name>
<dbReference type="GO" id="GO:0006338">
    <property type="term" value="P:chromatin remodeling"/>
    <property type="evidence" value="ECO:0007669"/>
    <property type="project" value="TreeGrafter"/>
</dbReference>
<dbReference type="Proteomes" id="UP000000598">
    <property type="component" value="Chromosome F"/>
</dbReference>
<dbReference type="Gene3D" id="1.10.10.10">
    <property type="entry name" value="Winged helix-like DNA-binding domain superfamily/Winged helix DNA-binding domain"/>
    <property type="match status" value="1"/>
</dbReference>
<dbReference type="GO" id="GO:0003682">
    <property type="term" value="F:chromatin binding"/>
    <property type="evidence" value="ECO:0007669"/>
    <property type="project" value="TreeGrafter"/>
</dbReference>
<dbReference type="InterPro" id="IPR036388">
    <property type="entry name" value="WH-like_DNA-bd_sf"/>
</dbReference>
<feature type="region of interest" description="Disordered" evidence="1">
    <location>
        <begin position="208"/>
        <end position="299"/>
    </location>
</feature>
<dbReference type="PANTHER" id="PTHR12374">
    <property type="entry name" value="TRANSCRIPTIONAL ADAPTOR 2 ADA2 -RELATED"/>
    <property type="match status" value="1"/>
</dbReference>
<dbReference type="SUPFAM" id="SSF46689">
    <property type="entry name" value="Homeodomain-like"/>
    <property type="match status" value="1"/>
</dbReference>
<dbReference type="InParanoid" id="Q6CLK2"/>
<dbReference type="PANTHER" id="PTHR12374:SF21">
    <property type="entry name" value="SWIRM DOMAIN-CONTAINING PROTEIN FUN19-RELATED"/>
    <property type="match status" value="1"/>
</dbReference>
<feature type="compositionally biased region" description="Low complexity" evidence="1">
    <location>
        <begin position="234"/>
        <end position="249"/>
    </location>
</feature>
<feature type="region of interest" description="Disordered" evidence="1">
    <location>
        <begin position="98"/>
        <end position="120"/>
    </location>
</feature>
<protein>
    <submittedName>
        <fullName evidence="3">KLLA0F02365p</fullName>
    </submittedName>
</protein>
<reference evidence="3 4" key="1">
    <citation type="journal article" date="2004" name="Nature">
        <title>Genome evolution in yeasts.</title>
        <authorList>
            <consortium name="Genolevures"/>
            <person name="Dujon B."/>
            <person name="Sherman D."/>
            <person name="Fischer G."/>
            <person name="Durrens P."/>
            <person name="Casaregola S."/>
            <person name="Lafontaine I."/>
            <person name="de Montigny J."/>
            <person name="Marck C."/>
            <person name="Neuveglise C."/>
            <person name="Talla E."/>
            <person name="Goffard N."/>
            <person name="Frangeul L."/>
            <person name="Aigle M."/>
            <person name="Anthouard V."/>
            <person name="Babour A."/>
            <person name="Barbe V."/>
            <person name="Barnay S."/>
            <person name="Blanchin S."/>
            <person name="Beckerich J.M."/>
            <person name="Beyne E."/>
            <person name="Bleykasten C."/>
            <person name="Boisrame A."/>
            <person name="Boyer J."/>
            <person name="Cattolico L."/>
            <person name="Confanioleri F."/>
            <person name="de Daruvar A."/>
            <person name="Despons L."/>
            <person name="Fabre E."/>
            <person name="Fairhead C."/>
            <person name="Ferry-Dumazet H."/>
            <person name="Groppi A."/>
            <person name="Hantraye F."/>
            <person name="Hennequin C."/>
            <person name="Jauniaux N."/>
            <person name="Joyet P."/>
            <person name="Kachouri R."/>
            <person name="Kerrest A."/>
            <person name="Koszul R."/>
            <person name="Lemaire M."/>
            <person name="Lesur I."/>
            <person name="Ma L."/>
            <person name="Muller H."/>
            <person name="Nicaud J.M."/>
            <person name="Nikolski M."/>
            <person name="Oztas S."/>
            <person name="Ozier-Kalogeropoulos O."/>
            <person name="Pellenz S."/>
            <person name="Potier S."/>
            <person name="Richard G.F."/>
            <person name="Straub M.L."/>
            <person name="Suleau A."/>
            <person name="Swennene D."/>
            <person name="Tekaia F."/>
            <person name="Wesolowski-Louvel M."/>
            <person name="Westhof E."/>
            <person name="Wirth B."/>
            <person name="Zeniou-Meyer M."/>
            <person name="Zivanovic I."/>
            <person name="Bolotin-Fukuhara M."/>
            <person name="Thierry A."/>
            <person name="Bouchier C."/>
            <person name="Caudron B."/>
            <person name="Scarpelli C."/>
            <person name="Gaillardin C."/>
            <person name="Weissenbach J."/>
            <person name="Wincker P."/>
            <person name="Souciet J.L."/>
        </authorList>
    </citation>
    <scope>NUCLEOTIDE SEQUENCE [LARGE SCALE GENOMIC DNA]</scope>
    <source>
        <strain evidence="4">ATCC 8585 / CBS 2359 / DSM 70799 / NBRC 1267 / NRRL Y-1140 / WM37</strain>
    </source>
</reference>
<feature type="domain" description="SWIRM" evidence="2">
    <location>
        <begin position="327"/>
        <end position="424"/>
    </location>
</feature>
<dbReference type="RefSeq" id="XP_455187.1">
    <property type="nucleotide sequence ID" value="XM_455187.1"/>
</dbReference>
<dbReference type="Pfam" id="PF04433">
    <property type="entry name" value="SWIRM"/>
    <property type="match status" value="1"/>
</dbReference>
<dbReference type="STRING" id="284590.Q6CLK2"/>
<dbReference type="PROSITE" id="PS50934">
    <property type="entry name" value="SWIRM"/>
    <property type="match status" value="1"/>
</dbReference>
<gene>
    <name evidence="3" type="ORF">KLLA0_F02365g</name>
</gene>
<dbReference type="GeneID" id="2895009"/>
<dbReference type="HOGENOM" id="CLU_042442_0_0_1"/>
<feature type="compositionally biased region" description="Basic residues" evidence="1">
    <location>
        <begin position="268"/>
        <end position="278"/>
    </location>
</feature>
<keyword evidence="4" id="KW-1185">Reference proteome</keyword>
<dbReference type="KEGG" id="kla:KLLA0_F02365g"/>
<dbReference type="PaxDb" id="284590-Q6CLK2"/>
<dbReference type="GO" id="GO:0003713">
    <property type="term" value="F:transcription coactivator activity"/>
    <property type="evidence" value="ECO:0007669"/>
    <property type="project" value="TreeGrafter"/>
</dbReference>
<evidence type="ECO:0000259" key="2">
    <source>
        <dbReference type="PROSITE" id="PS50934"/>
    </source>
</evidence>
<dbReference type="GO" id="GO:0006357">
    <property type="term" value="P:regulation of transcription by RNA polymerase II"/>
    <property type="evidence" value="ECO:0007669"/>
    <property type="project" value="TreeGrafter"/>
</dbReference>
<evidence type="ECO:0000256" key="1">
    <source>
        <dbReference type="SAM" id="MobiDB-lite"/>
    </source>
</evidence>
<accession>Q6CLK2</accession>
<evidence type="ECO:0000313" key="4">
    <source>
        <dbReference type="Proteomes" id="UP000000598"/>
    </source>
</evidence>
<dbReference type="eggNOG" id="ENOG502R6VN">
    <property type="taxonomic scope" value="Eukaryota"/>
</dbReference>
<dbReference type="InterPro" id="IPR007526">
    <property type="entry name" value="SWIRM"/>
</dbReference>
<sequence>MEFNSPRPEHIQLQGQGTIVHPKGTSNIISSLNERILANTSDANGSRNANSIDKNITQDETGSRAVILGNGFTLLAPRPMAGRDAALYEPVDEYLIPSPPLSPKETDTHRNTSHTSAEDGSVVARGNQPLNITGLEIKLKEIDQQQEHPEESSLDGIVVKGVWDNYNKENGTKTYQLHINAFLSQYKVLKPKISSNFGGRSVSPISRYTRRTRTSNKTYASNSDFERVYRTRRTTGGNTTSTRNGGATSDDSSAVPYLPRQRPVTPVSRRKPVSHHHPSPLSHSSITTAAGSSSANHHHHTVNMSWEKLPDYSPSLDTLPPNNNKCLKVDWKGSSMDLSHDPLRNKLHPAELVLAQILRLPCDLYLDSKRRFFIEKVHRLKQGMPFRRTDAQKACRIDVNKASRLFAAYEKIGWLQDSHFKRFL</sequence>
<dbReference type="FunFam" id="1.10.10.10:FF:000087">
    <property type="entry name" value="Transcriptional adapter 2"/>
    <property type="match status" value="1"/>
</dbReference>
<dbReference type="InterPro" id="IPR009057">
    <property type="entry name" value="Homeodomain-like_sf"/>
</dbReference>
<feature type="compositionally biased region" description="Low complexity" evidence="1">
    <location>
        <begin position="279"/>
        <end position="295"/>
    </location>
</feature>
<organism evidence="3 4">
    <name type="scientific">Kluyveromyces lactis (strain ATCC 8585 / CBS 2359 / DSM 70799 / NBRC 1267 / NRRL Y-1140 / WM37)</name>
    <name type="common">Yeast</name>
    <name type="synonym">Candida sphaerica</name>
    <dbReference type="NCBI Taxonomy" id="284590"/>
    <lineage>
        <taxon>Eukaryota</taxon>
        <taxon>Fungi</taxon>
        <taxon>Dikarya</taxon>
        <taxon>Ascomycota</taxon>
        <taxon>Saccharomycotina</taxon>
        <taxon>Saccharomycetes</taxon>
        <taxon>Saccharomycetales</taxon>
        <taxon>Saccharomycetaceae</taxon>
        <taxon>Kluyveromyces</taxon>
    </lineage>
</organism>
<dbReference type="FunCoup" id="Q6CLK2">
    <property type="interactions" value="151"/>
</dbReference>
<evidence type="ECO:0000313" key="3">
    <source>
        <dbReference type="EMBL" id="CAG97894.1"/>
    </source>
</evidence>
<proteinExistence type="predicted"/>
<dbReference type="GO" id="GO:0070210">
    <property type="term" value="C:Rpd3L-Expanded complex"/>
    <property type="evidence" value="ECO:0007669"/>
    <property type="project" value="TreeGrafter"/>
</dbReference>